<proteinExistence type="predicted"/>
<evidence type="ECO:0000313" key="3">
    <source>
        <dbReference type="Proteomes" id="UP000540423"/>
    </source>
</evidence>
<gene>
    <name evidence="2" type="ORF">HNQ79_000723</name>
</gene>
<protein>
    <submittedName>
        <fullName evidence="2">Uncharacterized protein</fullName>
    </submittedName>
</protein>
<dbReference type="EMBL" id="JACHEM010000002">
    <property type="protein sequence ID" value="MBB6434275.1"/>
    <property type="molecule type" value="Genomic_DNA"/>
</dbReference>
<name>A0A7X0HAT7_9ACTN</name>
<reference evidence="2 3" key="1">
    <citation type="submission" date="2020-08" db="EMBL/GenBank/DDBJ databases">
        <title>Genomic Encyclopedia of Type Strains, Phase IV (KMG-IV): sequencing the most valuable type-strain genomes for metagenomic binning, comparative biology and taxonomic classification.</title>
        <authorList>
            <person name="Goeker M."/>
        </authorList>
    </citation>
    <scope>NUCLEOTIDE SEQUENCE [LARGE SCALE GENOMIC DNA]</scope>
    <source>
        <strain evidence="2 3">DSM 40141</strain>
    </source>
</reference>
<evidence type="ECO:0000313" key="2">
    <source>
        <dbReference type="EMBL" id="MBB6434275.1"/>
    </source>
</evidence>
<accession>A0A7X0HAT7</accession>
<dbReference type="Pfam" id="PF20117">
    <property type="entry name" value="DUF6507"/>
    <property type="match status" value="1"/>
</dbReference>
<sequence>MGTTGAALGKTVEGAGEAAGTVKEGAVPGENTPGLVTSALNEYMEKRQKDFFFLALRSHASIVGARQATEAYDNGQLQMAATEQGKAFDDPDVQAALEKARKQARQ</sequence>
<dbReference type="Proteomes" id="UP000540423">
    <property type="component" value="Unassembled WGS sequence"/>
</dbReference>
<organism evidence="2 3">
    <name type="scientific">Streptomyces candidus</name>
    <dbReference type="NCBI Taxonomy" id="67283"/>
    <lineage>
        <taxon>Bacteria</taxon>
        <taxon>Bacillati</taxon>
        <taxon>Actinomycetota</taxon>
        <taxon>Actinomycetes</taxon>
        <taxon>Kitasatosporales</taxon>
        <taxon>Streptomycetaceae</taxon>
        <taxon>Streptomyces</taxon>
    </lineage>
</organism>
<evidence type="ECO:0000256" key="1">
    <source>
        <dbReference type="SAM" id="MobiDB-lite"/>
    </source>
</evidence>
<feature type="region of interest" description="Disordered" evidence="1">
    <location>
        <begin position="1"/>
        <end position="33"/>
    </location>
</feature>
<keyword evidence="3" id="KW-1185">Reference proteome</keyword>
<comment type="caution">
    <text evidence="2">The sequence shown here is derived from an EMBL/GenBank/DDBJ whole genome shotgun (WGS) entry which is preliminary data.</text>
</comment>
<dbReference type="AlphaFoldDB" id="A0A7X0HAT7"/>
<dbReference type="InterPro" id="IPR045436">
    <property type="entry name" value="DUF6507"/>
</dbReference>